<dbReference type="EMBL" id="KK793036">
    <property type="protein sequence ID" value="KDO36803.1"/>
    <property type="molecule type" value="Genomic_DNA"/>
</dbReference>
<sequence length="67" mass="7888">MKGNYTTKLPEINKLQSTFKTRKANNYFIRQAPSKIPNFQPHISLKYSQAQSPFWSIDTQSNIKKRK</sequence>
<evidence type="ECO:0000313" key="1">
    <source>
        <dbReference type="EMBL" id="KDO36803.1"/>
    </source>
</evidence>
<dbReference type="Proteomes" id="UP000027120">
    <property type="component" value="Unassembled WGS sequence"/>
</dbReference>
<reference evidence="1 2" key="1">
    <citation type="submission" date="2014-04" db="EMBL/GenBank/DDBJ databases">
        <authorList>
            <consortium name="International Citrus Genome Consortium"/>
            <person name="Gmitter F."/>
            <person name="Chen C."/>
            <person name="Farmerie W."/>
            <person name="Harkins T."/>
            <person name="Desany B."/>
            <person name="Mohiuddin M."/>
            <person name="Kodira C."/>
            <person name="Borodovsky M."/>
            <person name="Lomsadze A."/>
            <person name="Burns P."/>
            <person name="Jenkins J."/>
            <person name="Prochnik S."/>
            <person name="Shu S."/>
            <person name="Chapman J."/>
            <person name="Pitluck S."/>
            <person name="Schmutz J."/>
            <person name="Rokhsar D."/>
        </authorList>
    </citation>
    <scope>NUCLEOTIDE SEQUENCE</scope>
</reference>
<proteinExistence type="predicted"/>
<dbReference type="AlphaFoldDB" id="A0A067D1Z8"/>
<evidence type="ECO:0000313" key="2">
    <source>
        <dbReference type="Proteomes" id="UP000027120"/>
    </source>
</evidence>
<accession>A0A067D1Z8</accession>
<protein>
    <submittedName>
        <fullName evidence="1">Uncharacterized protein</fullName>
    </submittedName>
</protein>
<organism evidence="1 2">
    <name type="scientific">Citrus sinensis</name>
    <name type="common">Sweet orange</name>
    <name type="synonym">Citrus aurantium var. sinensis</name>
    <dbReference type="NCBI Taxonomy" id="2711"/>
    <lineage>
        <taxon>Eukaryota</taxon>
        <taxon>Viridiplantae</taxon>
        <taxon>Streptophyta</taxon>
        <taxon>Embryophyta</taxon>
        <taxon>Tracheophyta</taxon>
        <taxon>Spermatophyta</taxon>
        <taxon>Magnoliopsida</taxon>
        <taxon>eudicotyledons</taxon>
        <taxon>Gunneridae</taxon>
        <taxon>Pentapetalae</taxon>
        <taxon>rosids</taxon>
        <taxon>malvids</taxon>
        <taxon>Sapindales</taxon>
        <taxon>Rutaceae</taxon>
        <taxon>Aurantioideae</taxon>
        <taxon>Citrus</taxon>
    </lineage>
</organism>
<keyword evidence="2" id="KW-1185">Reference proteome</keyword>
<name>A0A067D1Z8_CITSI</name>
<gene>
    <name evidence="1" type="ORF">CISIN_1g035354mg</name>
</gene>